<name>A0ABX8YAS9_ANETH</name>
<keyword evidence="2" id="KW-1185">Reference proteome</keyword>
<sequence length="49" mass="5712">MANEYLNTYPPANLSEREVAKIQQLEKQLSQETNSRILLMAFLNEKSEK</sequence>
<protein>
    <submittedName>
        <fullName evidence="1">Uncharacterized protein</fullName>
    </submittedName>
</protein>
<evidence type="ECO:0000313" key="2">
    <source>
        <dbReference type="Proteomes" id="UP000826616"/>
    </source>
</evidence>
<dbReference type="Proteomes" id="UP000826616">
    <property type="component" value="Chromosome"/>
</dbReference>
<organism evidence="1 2">
    <name type="scientific">Aneurinibacillus thermoaerophilus</name>
    <dbReference type="NCBI Taxonomy" id="143495"/>
    <lineage>
        <taxon>Bacteria</taxon>
        <taxon>Bacillati</taxon>
        <taxon>Bacillota</taxon>
        <taxon>Bacilli</taxon>
        <taxon>Bacillales</taxon>
        <taxon>Paenibacillaceae</taxon>
        <taxon>Aneurinibacillus group</taxon>
        <taxon>Aneurinibacillus</taxon>
    </lineage>
</organism>
<dbReference type="EMBL" id="CP080764">
    <property type="protein sequence ID" value="QYY42798.1"/>
    <property type="molecule type" value="Genomic_DNA"/>
</dbReference>
<evidence type="ECO:0000313" key="1">
    <source>
        <dbReference type="EMBL" id="QYY42798.1"/>
    </source>
</evidence>
<accession>A0ABX8YAS9</accession>
<reference evidence="1 2" key="1">
    <citation type="submission" date="2021-08" db="EMBL/GenBank/DDBJ databases">
        <title>Complete genome sequence of the strain Aneurinibacillus thermoaerophilus CCM 8960.</title>
        <authorList>
            <person name="Musilova J."/>
            <person name="Kourilova X."/>
            <person name="Pernicova I."/>
            <person name="Bezdicek M."/>
            <person name="Lengerova M."/>
            <person name="Obruca S."/>
            <person name="Sedlar K."/>
        </authorList>
    </citation>
    <scope>NUCLEOTIDE SEQUENCE [LARGE SCALE GENOMIC DNA]</scope>
    <source>
        <strain evidence="1 2">CCM 8960</strain>
    </source>
</reference>
<dbReference type="GeneID" id="97143403"/>
<proteinExistence type="predicted"/>
<gene>
    <name evidence="1" type="ORF">K3F53_18650</name>
</gene>
<dbReference type="RefSeq" id="WP_220559238.1">
    <property type="nucleotide sequence ID" value="NZ_CP080764.1"/>
</dbReference>